<accession>A0AAF3EAF2</accession>
<organism evidence="2 3">
    <name type="scientific">Mesorhabditis belari</name>
    <dbReference type="NCBI Taxonomy" id="2138241"/>
    <lineage>
        <taxon>Eukaryota</taxon>
        <taxon>Metazoa</taxon>
        <taxon>Ecdysozoa</taxon>
        <taxon>Nematoda</taxon>
        <taxon>Chromadorea</taxon>
        <taxon>Rhabditida</taxon>
        <taxon>Rhabditina</taxon>
        <taxon>Rhabditomorpha</taxon>
        <taxon>Rhabditoidea</taxon>
        <taxon>Rhabditidae</taxon>
        <taxon>Mesorhabditinae</taxon>
        <taxon>Mesorhabditis</taxon>
    </lineage>
</organism>
<evidence type="ECO:0000313" key="3">
    <source>
        <dbReference type="WBParaSite" id="MBELARI_LOCUS10905"/>
    </source>
</evidence>
<evidence type="ECO:0000256" key="1">
    <source>
        <dbReference type="SAM" id="Phobius"/>
    </source>
</evidence>
<feature type="transmembrane region" description="Helical" evidence="1">
    <location>
        <begin position="137"/>
        <end position="156"/>
    </location>
</feature>
<reference evidence="3" key="1">
    <citation type="submission" date="2024-02" db="UniProtKB">
        <authorList>
            <consortium name="WormBaseParasite"/>
        </authorList>
    </citation>
    <scope>IDENTIFICATION</scope>
</reference>
<name>A0AAF3EAF2_9BILA</name>
<dbReference type="Proteomes" id="UP000887575">
    <property type="component" value="Unassembled WGS sequence"/>
</dbReference>
<feature type="transmembrane region" description="Helical" evidence="1">
    <location>
        <begin position="94"/>
        <end position="125"/>
    </location>
</feature>
<feature type="transmembrane region" description="Helical" evidence="1">
    <location>
        <begin position="57"/>
        <end position="74"/>
    </location>
</feature>
<feature type="transmembrane region" description="Helical" evidence="1">
    <location>
        <begin position="27"/>
        <end position="45"/>
    </location>
</feature>
<keyword evidence="1" id="KW-0472">Membrane</keyword>
<keyword evidence="2" id="KW-1185">Reference proteome</keyword>
<protein>
    <submittedName>
        <fullName evidence="3">Uncharacterized protein</fullName>
    </submittedName>
</protein>
<evidence type="ECO:0000313" key="2">
    <source>
        <dbReference type="Proteomes" id="UP000887575"/>
    </source>
</evidence>
<keyword evidence="1" id="KW-1133">Transmembrane helix</keyword>
<dbReference type="AlphaFoldDB" id="A0AAF3EAF2"/>
<dbReference type="WBParaSite" id="MBELARI_LOCUS10905">
    <property type="protein sequence ID" value="MBELARI_LOCUS10905"/>
    <property type="gene ID" value="MBELARI_LOCUS10905"/>
</dbReference>
<keyword evidence="1" id="KW-0812">Transmembrane</keyword>
<proteinExistence type="predicted"/>
<sequence length="159" mass="18265">MGGAQTSIADDSSVPPADQVPDATFEAVALVTLPFCVVLFIFSLFSRSTDPKRWHMLNLSAWMFWQLVLYSNIAEQSPLRNFLHDESIWLSSEQWLMLNMSVISTGLILLYLESLISAILCVFLVKPRETFRRFYTLVWFILMLIVPNIAQGYCMYLEV</sequence>